<evidence type="ECO:0000256" key="2">
    <source>
        <dbReference type="ARBA" id="ARBA00022679"/>
    </source>
</evidence>
<evidence type="ECO:0000256" key="1">
    <source>
        <dbReference type="ARBA" id="ARBA00022603"/>
    </source>
</evidence>
<sequence length="175" mass="19657">MRKLSMDELNRLSAEEFRAIEKLPYILILDDIRSMNNVGSVFRTADAFKAEKIYLCGITATPPHREIQKTALGADETVDWEHAPDVVELIEKLQAEGYTVIAIEQVEGSTSLLDFQPKKTEKYAFIFGNEVFGVNETAVKKANYCLEIPQYGTKHSLNISVTAGIICWHYVAGIQ</sequence>
<accession>A0ABT6Y807</accession>
<evidence type="ECO:0000259" key="3">
    <source>
        <dbReference type="Pfam" id="PF00588"/>
    </source>
</evidence>
<evidence type="ECO:0000313" key="5">
    <source>
        <dbReference type="Proteomes" id="UP001236507"/>
    </source>
</evidence>
<dbReference type="Pfam" id="PF00588">
    <property type="entry name" value="SpoU_methylase"/>
    <property type="match status" value="1"/>
</dbReference>
<dbReference type="SUPFAM" id="SSF75217">
    <property type="entry name" value="alpha/beta knot"/>
    <property type="match status" value="1"/>
</dbReference>
<dbReference type="RefSeq" id="WP_166580096.1">
    <property type="nucleotide sequence ID" value="NZ_JASHIF010000007.1"/>
</dbReference>
<keyword evidence="5" id="KW-1185">Reference proteome</keyword>
<proteinExistence type="predicted"/>
<organism evidence="4 5">
    <name type="scientific">Flectobacillus roseus</name>
    <dbReference type="NCBI Taxonomy" id="502259"/>
    <lineage>
        <taxon>Bacteria</taxon>
        <taxon>Pseudomonadati</taxon>
        <taxon>Bacteroidota</taxon>
        <taxon>Cytophagia</taxon>
        <taxon>Cytophagales</taxon>
        <taxon>Flectobacillaceae</taxon>
        <taxon>Flectobacillus</taxon>
    </lineage>
</organism>
<dbReference type="PANTHER" id="PTHR46429:SF1">
    <property type="entry name" value="23S RRNA (GUANOSINE-2'-O-)-METHYLTRANSFERASE RLMB"/>
    <property type="match status" value="1"/>
</dbReference>
<protein>
    <submittedName>
        <fullName evidence="4">RNA methyltransferase</fullName>
    </submittedName>
</protein>
<dbReference type="Gene3D" id="3.40.1280.10">
    <property type="match status" value="1"/>
</dbReference>
<dbReference type="GO" id="GO:0008168">
    <property type="term" value="F:methyltransferase activity"/>
    <property type="evidence" value="ECO:0007669"/>
    <property type="project" value="UniProtKB-KW"/>
</dbReference>
<keyword evidence="1 4" id="KW-0489">Methyltransferase</keyword>
<dbReference type="CDD" id="cd18097">
    <property type="entry name" value="SpoU-like"/>
    <property type="match status" value="1"/>
</dbReference>
<dbReference type="GO" id="GO:0032259">
    <property type="term" value="P:methylation"/>
    <property type="evidence" value="ECO:0007669"/>
    <property type="project" value="UniProtKB-KW"/>
</dbReference>
<dbReference type="Proteomes" id="UP001236507">
    <property type="component" value="Unassembled WGS sequence"/>
</dbReference>
<dbReference type="InterPro" id="IPR001537">
    <property type="entry name" value="SpoU_MeTrfase"/>
</dbReference>
<feature type="domain" description="tRNA/rRNA methyltransferase SpoU type" evidence="3">
    <location>
        <begin position="26"/>
        <end position="168"/>
    </location>
</feature>
<evidence type="ECO:0000313" key="4">
    <source>
        <dbReference type="EMBL" id="MDI9859243.1"/>
    </source>
</evidence>
<name>A0ABT6Y807_9BACT</name>
<gene>
    <name evidence="4" type="ORF">QM524_08490</name>
</gene>
<dbReference type="InterPro" id="IPR029026">
    <property type="entry name" value="tRNA_m1G_MTases_N"/>
</dbReference>
<dbReference type="EMBL" id="JASHIF010000007">
    <property type="protein sequence ID" value="MDI9859243.1"/>
    <property type="molecule type" value="Genomic_DNA"/>
</dbReference>
<dbReference type="InterPro" id="IPR004441">
    <property type="entry name" value="rRNA_MeTrfase_TrmH"/>
</dbReference>
<dbReference type="InterPro" id="IPR029028">
    <property type="entry name" value="Alpha/beta_knot_MTases"/>
</dbReference>
<dbReference type="PANTHER" id="PTHR46429">
    <property type="entry name" value="23S RRNA (GUANOSINE-2'-O-)-METHYLTRANSFERASE RLMB"/>
    <property type="match status" value="1"/>
</dbReference>
<keyword evidence="2" id="KW-0808">Transferase</keyword>
<comment type="caution">
    <text evidence="4">The sequence shown here is derived from an EMBL/GenBank/DDBJ whole genome shotgun (WGS) entry which is preliminary data.</text>
</comment>
<reference evidence="4 5" key="1">
    <citation type="submission" date="2023-05" db="EMBL/GenBank/DDBJ databases">
        <title>Novel species of genus Flectobacillus isolated from stream in China.</title>
        <authorList>
            <person name="Lu H."/>
        </authorList>
    </citation>
    <scope>NUCLEOTIDE SEQUENCE [LARGE SCALE GENOMIC DNA]</scope>
    <source>
        <strain evidence="4 5">KCTC 42575</strain>
    </source>
</reference>